<dbReference type="NCBIfam" id="NF011775">
    <property type="entry name" value="PRK15238.1"/>
    <property type="match status" value="1"/>
</dbReference>
<dbReference type="InterPro" id="IPR002293">
    <property type="entry name" value="AA/rel_permease1"/>
</dbReference>
<dbReference type="GO" id="GO:0005886">
    <property type="term" value="C:plasma membrane"/>
    <property type="evidence" value="ECO:0007669"/>
    <property type="project" value="UniProtKB-SubCell"/>
</dbReference>
<dbReference type="EMBL" id="RXIA01000003">
    <property type="protein sequence ID" value="RVU71559.1"/>
    <property type="molecule type" value="Genomic_DNA"/>
</dbReference>
<keyword evidence="5 7" id="KW-1133">Transmembrane helix</keyword>
<evidence type="ECO:0000256" key="3">
    <source>
        <dbReference type="ARBA" id="ARBA00022475"/>
    </source>
</evidence>
<keyword evidence="3" id="KW-1003">Cell membrane</keyword>
<dbReference type="PIRSF" id="PIRSF006060">
    <property type="entry name" value="AA_transporter"/>
    <property type="match status" value="1"/>
</dbReference>
<feature type="transmembrane region" description="Helical" evidence="7">
    <location>
        <begin position="88"/>
        <end position="111"/>
    </location>
</feature>
<proteinExistence type="predicted"/>
<feature type="transmembrane region" description="Helical" evidence="7">
    <location>
        <begin position="12"/>
        <end position="37"/>
    </location>
</feature>
<feature type="transmembrane region" description="Helical" evidence="7">
    <location>
        <begin position="471"/>
        <end position="490"/>
    </location>
</feature>
<reference evidence="8 9" key="1">
    <citation type="submission" date="2018-12" db="EMBL/GenBank/DDBJ databases">
        <authorList>
            <person name="Meng J."/>
        </authorList>
    </citation>
    <scope>NUCLEOTIDE SEQUENCE [LARGE SCALE GENOMIC DNA]</scope>
    <source>
        <strain evidence="8 9">HT111-2</strain>
    </source>
</reference>
<organism evidence="8 9">
    <name type="scientific">Lactobacillus xujianguonis</name>
    <dbReference type="NCBI Taxonomy" id="2495899"/>
    <lineage>
        <taxon>Bacteria</taxon>
        <taxon>Bacillati</taxon>
        <taxon>Bacillota</taxon>
        <taxon>Bacilli</taxon>
        <taxon>Lactobacillales</taxon>
        <taxon>Lactobacillaceae</taxon>
        <taxon>Lactobacillus</taxon>
    </lineage>
</organism>
<evidence type="ECO:0000256" key="4">
    <source>
        <dbReference type="ARBA" id="ARBA00022692"/>
    </source>
</evidence>
<name>A0A437SXA8_9LACO</name>
<dbReference type="Pfam" id="PF13520">
    <property type="entry name" value="AA_permease_2"/>
    <property type="match status" value="1"/>
</dbReference>
<evidence type="ECO:0000256" key="7">
    <source>
        <dbReference type="SAM" id="Phobius"/>
    </source>
</evidence>
<comment type="caution">
    <text evidence="8">The sequence shown here is derived from an EMBL/GenBank/DDBJ whole genome shotgun (WGS) entry which is preliminary data.</text>
</comment>
<feature type="transmembrane region" description="Helical" evidence="7">
    <location>
        <begin position="251"/>
        <end position="273"/>
    </location>
</feature>
<feature type="transmembrane region" description="Helical" evidence="7">
    <location>
        <begin position="131"/>
        <end position="154"/>
    </location>
</feature>
<dbReference type="GO" id="GO:0022857">
    <property type="term" value="F:transmembrane transporter activity"/>
    <property type="evidence" value="ECO:0007669"/>
    <property type="project" value="InterPro"/>
</dbReference>
<dbReference type="Proteomes" id="UP000288291">
    <property type="component" value="Unassembled WGS sequence"/>
</dbReference>
<gene>
    <name evidence="8" type="primary">yjeM</name>
    <name evidence="8" type="ORF">EJK17_00865</name>
</gene>
<dbReference type="Gene3D" id="1.20.1740.10">
    <property type="entry name" value="Amino acid/polyamine transporter I"/>
    <property type="match status" value="1"/>
</dbReference>
<evidence type="ECO:0000256" key="1">
    <source>
        <dbReference type="ARBA" id="ARBA00004651"/>
    </source>
</evidence>
<dbReference type="PANTHER" id="PTHR42770:SF15">
    <property type="entry name" value="GLUTAMATE_GAMMA-AMINOBUTYRATE ANTIPORTER-RELATED"/>
    <property type="match status" value="1"/>
</dbReference>
<keyword evidence="6 7" id="KW-0472">Membrane</keyword>
<feature type="transmembrane region" description="Helical" evidence="7">
    <location>
        <begin position="322"/>
        <end position="343"/>
    </location>
</feature>
<feature type="transmembrane region" description="Helical" evidence="7">
    <location>
        <begin position="372"/>
        <end position="390"/>
    </location>
</feature>
<evidence type="ECO:0000313" key="8">
    <source>
        <dbReference type="EMBL" id="RVU71559.1"/>
    </source>
</evidence>
<feature type="transmembrane region" description="Helical" evidence="7">
    <location>
        <begin position="396"/>
        <end position="421"/>
    </location>
</feature>
<evidence type="ECO:0000313" key="9">
    <source>
        <dbReference type="Proteomes" id="UP000288291"/>
    </source>
</evidence>
<feature type="transmembrane region" description="Helical" evidence="7">
    <location>
        <begin position="166"/>
        <end position="188"/>
    </location>
</feature>
<comment type="subcellular location">
    <subcellularLocation>
        <location evidence="1">Cell membrane</location>
        <topology evidence="1">Multi-pass membrane protein</topology>
    </subcellularLocation>
</comment>
<evidence type="ECO:0000256" key="6">
    <source>
        <dbReference type="ARBA" id="ARBA00023136"/>
    </source>
</evidence>
<keyword evidence="4 7" id="KW-0812">Transmembrane</keyword>
<sequence>MESDNSGNSVKIKLGSLVLMIFSAIFGFSNSLTAYYQMGYASIIWYILTALLFFLPSALIFAEYGAAFKGVRGGIFSWLKGSVSEKTAFIGTFIWLAAWVVWLVSSTQFFLVSVSTAIYGHDTTQNWHLGFLSSTQLLGILEVAFLVIVTFFAAKGVDKIAAVSNIGGIFTLAVTIGFTLVSVIVFFLKHGQLAEPITAQSLVHSPNPAFQSPIAVVSFIVYALFAYGGLETSAGVIDSVDKPEKTFPKALIIAMITMTGFYVLNILMCGIAANWHSQLGGKNVNLANVEYVLINNLGVETGKGLGLSHSAAIGLGAAFSRFAGLADVLSGISAAFLMVYSPIKSFIEGCDPRLLPKNLVKLNKHGMPERSMWTQAVIVSLIILFISFGGDAASQFYTILMDMMNVSSAAPYLFLIGAFPFFKMKKDLDRPFVFINGKKKIWSMTIVVWLVVAIGIIFTCIEPLFTGDYKTSFWTAIGPVAFGVVAWIYYDVQARKDRALEE</sequence>
<feature type="transmembrane region" description="Helical" evidence="7">
    <location>
        <begin position="208"/>
        <end position="230"/>
    </location>
</feature>
<evidence type="ECO:0000256" key="2">
    <source>
        <dbReference type="ARBA" id="ARBA00022448"/>
    </source>
</evidence>
<feature type="transmembrane region" description="Helical" evidence="7">
    <location>
        <begin position="43"/>
        <end position="67"/>
    </location>
</feature>
<dbReference type="RefSeq" id="WP_103661780.1">
    <property type="nucleotide sequence ID" value="NZ_ML136872.1"/>
</dbReference>
<keyword evidence="9" id="KW-1185">Reference proteome</keyword>
<accession>A0A437SXA8</accession>
<feature type="transmembrane region" description="Helical" evidence="7">
    <location>
        <begin position="441"/>
        <end position="465"/>
    </location>
</feature>
<dbReference type="AlphaFoldDB" id="A0A437SXA8"/>
<keyword evidence="2" id="KW-0813">Transport</keyword>
<dbReference type="PANTHER" id="PTHR42770">
    <property type="entry name" value="AMINO ACID TRANSPORTER-RELATED"/>
    <property type="match status" value="1"/>
</dbReference>
<protein>
    <submittedName>
        <fullName evidence="8">Glutamate/gamma-aminobutyrate family transporter YjeM</fullName>
    </submittedName>
</protein>
<evidence type="ECO:0000256" key="5">
    <source>
        <dbReference type="ARBA" id="ARBA00022989"/>
    </source>
</evidence>
<dbReference type="InterPro" id="IPR050367">
    <property type="entry name" value="APC_superfamily"/>
</dbReference>